<feature type="domain" description="CSD" evidence="5">
    <location>
        <begin position="2"/>
        <end position="67"/>
    </location>
</feature>
<protein>
    <submittedName>
        <fullName evidence="6">Cold shock domain-containing protein</fullName>
    </submittedName>
</protein>
<sequence>MLYHGTISRWNDSRGFGFITQDNTKEEIFFHISDCPQHGIRPQVGFIVSYRRQLADNGKVSARQIQGKAFAPHAGAFRGQARPDGYRDNPTPRRRPRNTRWYGILLMLMLLLSAGITAYSRVSLPDFAAAAPAVGEIGPTASPGFDQAVNFSCDGRQHCSQMRSREEALFFIQHCPDTKMDGDSDGEPCESQFAN</sequence>
<keyword evidence="4" id="KW-1133">Transmembrane helix</keyword>
<evidence type="ECO:0000256" key="3">
    <source>
        <dbReference type="SAM" id="MobiDB-lite"/>
    </source>
</evidence>
<dbReference type="SMART" id="SM00357">
    <property type="entry name" value="CSP"/>
    <property type="match status" value="1"/>
</dbReference>
<evidence type="ECO:0000256" key="1">
    <source>
        <dbReference type="ARBA" id="ARBA00022553"/>
    </source>
</evidence>
<keyword evidence="7" id="KW-1185">Reference proteome</keyword>
<feature type="region of interest" description="Disordered" evidence="3">
    <location>
        <begin position="73"/>
        <end position="95"/>
    </location>
</feature>
<evidence type="ECO:0000256" key="4">
    <source>
        <dbReference type="SAM" id="Phobius"/>
    </source>
</evidence>
<dbReference type="SMART" id="SM00894">
    <property type="entry name" value="Excalibur"/>
    <property type="match status" value="1"/>
</dbReference>
<dbReference type="InterPro" id="IPR012340">
    <property type="entry name" value="NA-bd_OB-fold"/>
</dbReference>
<dbReference type="PROSITE" id="PS00352">
    <property type="entry name" value="CSD_1"/>
    <property type="match status" value="1"/>
</dbReference>
<dbReference type="InterPro" id="IPR052069">
    <property type="entry name" value="Ca-reg_mRNA-binding_domain"/>
</dbReference>
<dbReference type="EMBL" id="JAQQLE010000004">
    <property type="protein sequence ID" value="MDC7713967.1"/>
    <property type="molecule type" value="Genomic_DNA"/>
</dbReference>
<evidence type="ECO:0000313" key="7">
    <source>
        <dbReference type="Proteomes" id="UP001222030"/>
    </source>
</evidence>
<keyword evidence="1" id="KW-0597">Phosphoprotein</keyword>
<dbReference type="Proteomes" id="UP001222030">
    <property type="component" value="Unassembled WGS sequence"/>
</dbReference>
<name>A0ABT5IN70_9NEIS</name>
<dbReference type="PANTHER" id="PTHR12962">
    <property type="entry name" value="CALCIUM-REGULATED HEAT STABLE PROTEIN CRHSP-24-RELATED"/>
    <property type="match status" value="1"/>
</dbReference>
<dbReference type="InterPro" id="IPR011129">
    <property type="entry name" value="CSD"/>
</dbReference>
<comment type="subcellular location">
    <subcellularLocation>
        <location evidence="2">Cytoplasm</location>
    </subcellularLocation>
</comment>
<comment type="caution">
    <text evidence="6">The sequence shown here is derived from an EMBL/GenBank/DDBJ whole genome shotgun (WGS) entry which is preliminary data.</text>
</comment>
<accession>A0ABT5IN70</accession>
<dbReference type="Pfam" id="PF05901">
    <property type="entry name" value="Excalibur"/>
    <property type="match status" value="1"/>
</dbReference>
<reference evidence="6 7" key="1">
    <citation type="submission" date="2023-01" db="EMBL/GenBank/DDBJ databases">
        <title>Novel species of the genus Vogesella isolated from rivers.</title>
        <authorList>
            <person name="Lu H."/>
        </authorList>
    </citation>
    <scope>NUCLEOTIDE SEQUENCE [LARGE SCALE GENOMIC DNA]</scope>
    <source>
        <strain evidence="6 7">LYT5W</strain>
    </source>
</reference>
<organism evidence="6 7">
    <name type="scientific">Vogesella margarita</name>
    <dbReference type="NCBI Taxonomy" id="2984199"/>
    <lineage>
        <taxon>Bacteria</taxon>
        <taxon>Pseudomonadati</taxon>
        <taxon>Pseudomonadota</taxon>
        <taxon>Betaproteobacteria</taxon>
        <taxon>Neisseriales</taxon>
        <taxon>Chromobacteriaceae</taxon>
        <taxon>Vogesella</taxon>
    </lineage>
</organism>
<keyword evidence="4" id="KW-0812">Transmembrane</keyword>
<keyword evidence="4" id="KW-0472">Membrane</keyword>
<feature type="transmembrane region" description="Helical" evidence="4">
    <location>
        <begin position="101"/>
        <end position="119"/>
    </location>
</feature>
<dbReference type="PANTHER" id="PTHR12962:SF1">
    <property type="entry name" value="COLD SHOCK DOMAIN-CONTAINING PROTEIN CG9705"/>
    <property type="match status" value="1"/>
</dbReference>
<gene>
    <name evidence="6" type="ORF">PQU96_07455</name>
</gene>
<evidence type="ECO:0000313" key="6">
    <source>
        <dbReference type="EMBL" id="MDC7713967.1"/>
    </source>
</evidence>
<dbReference type="PROSITE" id="PS51857">
    <property type="entry name" value="CSD_2"/>
    <property type="match status" value="1"/>
</dbReference>
<dbReference type="RefSeq" id="WP_272771650.1">
    <property type="nucleotide sequence ID" value="NZ_JAQQLE010000004.1"/>
</dbReference>
<evidence type="ECO:0000256" key="2">
    <source>
        <dbReference type="RuleBase" id="RU000408"/>
    </source>
</evidence>
<dbReference type="InterPro" id="IPR002059">
    <property type="entry name" value="CSP_DNA-bd"/>
</dbReference>
<dbReference type="Gene3D" id="2.40.50.140">
    <property type="entry name" value="Nucleic acid-binding proteins"/>
    <property type="match status" value="1"/>
</dbReference>
<proteinExistence type="predicted"/>
<dbReference type="CDD" id="cd04458">
    <property type="entry name" value="CSP_CDS"/>
    <property type="match status" value="1"/>
</dbReference>
<dbReference type="InterPro" id="IPR008613">
    <property type="entry name" value="Excalibur_Ca-bd_domain"/>
</dbReference>
<dbReference type="InterPro" id="IPR019844">
    <property type="entry name" value="CSD_CS"/>
</dbReference>
<evidence type="ECO:0000259" key="5">
    <source>
        <dbReference type="PROSITE" id="PS51857"/>
    </source>
</evidence>
<dbReference type="SUPFAM" id="SSF50249">
    <property type="entry name" value="Nucleic acid-binding proteins"/>
    <property type="match status" value="1"/>
</dbReference>
<dbReference type="Pfam" id="PF00313">
    <property type="entry name" value="CSD"/>
    <property type="match status" value="1"/>
</dbReference>